<evidence type="ECO:0000256" key="4">
    <source>
        <dbReference type="ARBA" id="ARBA00022833"/>
    </source>
</evidence>
<feature type="domain" description="Metallo-beta-lactamase" evidence="5">
    <location>
        <begin position="29"/>
        <end position="258"/>
    </location>
</feature>
<dbReference type="InterPro" id="IPR036866">
    <property type="entry name" value="RibonucZ/Hydroxyglut_hydro"/>
</dbReference>
<dbReference type="PANTHER" id="PTHR42978">
    <property type="entry name" value="QUORUM-QUENCHING LACTONASE YTNP-RELATED-RELATED"/>
    <property type="match status" value="1"/>
</dbReference>
<evidence type="ECO:0000256" key="3">
    <source>
        <dbReference type="ARBA" id="ARBA00022801"/>
    </source>
</evidence>
<comment type="similarity">
    <text evidence="1">Belongs to the metallo-beta-lactamase superfamily.</text>
</comment>
<dbReference type="CDD" id="cd07730">
    <property type="entry name" value="metallo-hydrolase-like_MBL-fold"/>
    <property type="match status" value="1"/>
</dbReference>
<dbReference type="eggNOG" id="COG0491">
    <property type="taxonomic scope" value="Bacteria"/>
</dbReference>
<accession>A6GDU5</accession>
<dbReference type="GO" id="GO:0046872">
    <property type="term" value="F:metal ion binding"/>
    <property type="evidence" value="ECO:0007669"/>
    <property type="project" value="UniProtKB-KW"/>
</dbReference>
<evidence type="ECO:0000313" key="6">
    <source>
        <dbReference type="EMBL" id="EDM75984.1"/>
    </source>
</evidence>
<dbReference type="STRING" id="391625.PPSIR1_19964"/>
<dbReference type="InterPro" id="IPR051013">
    <property type="entry name" value="MBL_superfamily_lactonases"/>
</dbReference>
<dbReference type="Gene3D" id="3.60.15.10">
    <property type="entry name" value="Ribonuclease Z/Hydroxyacylglutathione hydrolase-like"/>
    <property type="match status" value="1"/>
</dbReference>
<evidence type="ECO:0000259" key="5">
    <source>
        <dbReference type="SMART" id="SM00849"/>
    </source>
</evidence>
<gene>
    <name evidence="6" type="ORF">PPSIR1_19964</name>
</gene>
<name>A6GDU5_9BACT</name>
<dbReference type="Pfam" id="PF00753">
    <property type="entry name" value="Lactamase_B"/>
    <property type="match status" value="1"/>
</dbReference>
<dbReference type="SUPFAM" id="SSF56281">
    <property type="entry name" value="Metallo-hydrolase/oxidoreductase"/>
    <property type="match status" value="1"/>
</dbReference>
<dbReference type="GO" id="GO:0016787">
    <property type="term" value="F:hydrolase activity"/>
    <property type="evidence" value="ECO:0007669"/>
    <property type="project" value="UniProtKB-KW"/>
</dbReference>
<dbReference type="InterPro" id="IPR001279">
    <property type="entry name" value="Metallo-B-lactamas"/>
</dbReference>
<dbReference type="EMBL" id="ABCS01000076">
    <property type="protein sequence ID" value="EDM75984.1"/>
    <property type="molecule type" value="Genomic_DNA"/>
</dbReference>
<keyword evidence="4" id="KW-0862">Zinc</keyword>
<protein>
    <submittedName>
        <fullName evidence="6">Putative hydrolase</fullName>
    </submittedName>
</protein>
<keyword evidence="7" id="KW-1185">Reference proteome</keyword>
<evidence type="ECO:0000256" key="2">
    <source>
        <dbReference type="ARBA" id="ARBA00022723"/>
    </source>
</evidence>
<organism evidence="6 7">
    <name type="scientific">Plesiocystis pacifica SIR-1</name>
    <dbReference type="NCBI Taxonomy" id="391625"/>
    <lineage>
        <taxon>Bacteria</taxon>
        <taxon>Pseudomonadati</taxon>
        <taxon>Myxococcota</taxon>
        <taxon>Polyangia</taxon>
        <taxon>Nannocystales</taxon>
        <taxon>Nannocystaceae</taxon>
        <taxon>Plesiocystis</taxon>
    </lineage>
</organism>
<evidence type="ECO:0000313" key="7">
    <source>
        <dbReference type="Proteomes" id="UP000005801"/>
    </source>
</evidence>
<dbReference type="PANTHER" id="PTHR42978:SF3">
    <property type="entry name" value="BLR3078 PROTEIN"/>
    <property type="match status" value="1"/>
</dbReference>
<proteinExistence type="inferred from homology"/>
<dbReference type="SMART" id="SM00849">
    <property type="entry name" value="Lactamase_B"/>
    <property type="match status" value="1"/>
</dbReference>
<dbReference type="Proteomes" id="UP000005801">
    <property type="component" value="Unassembled WGS sequence"/>
</dbReference>
<dbReference type="AlphaFoldDB" id="A6GDU5"/>
<sequence>MAVESRTPVAEGSGVHACWVESRATLGFTASAILIHHPTGGSILIDAGNSSNFDAEIEPYEGQTKRWLATFPAALAPKLPLDELLRELGVDPASLTAVVPTHAHLDHIGGILDLPEPPVWVSEEEAALIERGREAVIEEVMPAHAEAVAGLIEPLRFVDEPYEIFDRHADLFGDGSVVVVPMPGHTPGSVGVFVTLPDHRRVFHVGDAVNERAQVRKLRGKTLAMKRTDSDRVAANVNVGRLHALAEALPELAILPAHERAAWVDAFGEPTSSCPAG</sequence>
<keyword evidence="3 6" id="KW-0378">Hydrolase</keyword>
<evidence type="ECO:0000256" key="1">
    <source>
        <dbReference type="ARBA" id="ARBA00007749"/>
    </source>
</evidence>
<keyword evidence="2" id="KW-0479">Metal-binding</keyword>
<reference evidence="6 7" key="1">
    <citation type="submission" date="2007-06" db="EMBL/GenBank/DDBJ databases">
        <authorList>
            <person name="Shimkets L."/>
            <person name="Ferriera S."/>
            <person name="Johnson J."/>
            <person name="Kravitz S."/>
            <person name="Beeson K."/>
            <person name="Sutton G."/>
            <person name="Rogers Y.-H."/>
            <person name="Friedman R."/>
            <person name="Frazier M."/>
            <person name="Venter J.C."/>
        </authorList>
    </citation>
    <scope>NUCLEOTIDE SEQUENCE [LARGE SCALE GENOMIC DNA]</scope>
    <source>
        <strain evidence="6 7">SIR-1</strain>
    </source>
</reference>
<comment type="caution">
    <text evidence="6">The sequence shown here is derived from an EMBL/GenBank/DDBJ whole genome shotgun (WGS) entry which is preliminary data.</text>
</comment>